<evidence type="ECO:0000259" key="9">
    <source>
        <dbReference type="PROSITE" id="PS50885"/>
    </source>
</evidence>
<dbReference type="PANTHER" id="PTHR32089">
    <property type="entry name" value="METHYL-ACCEPTING CHEMOTAXIS PROTEIN MCPB"/>
    <property type="match status" value="1"/>
</dbReference>
<evidence type="ECO:0000313" key="10">
    <source>
        <dbReference type="EMBL" id="GIQ68425.1"/>
    </source>
</evidence>
<keyword evidence="4 6" id="KW-0807">Transducer</keyword>
<feature type="domain" description="Methyl-accepting transducer" evidence="8">
    <location>
        <begin position="133"/>
        <end position="390"/>
    </location>
</feature>
<organism evidence="10 11">
    <name type="scientific">Xylanibacillus composti</name>
    <dbReference type="NCBI Taxonomy" id="1572762"/>
    <lineage>
        <taxon>Bacteria</taxon>
        <taxon>Bacillati</taxon>
        <taxon>Bacillota</taxon>
        <taxon>Bacilli</taxon>
        <taxon>Bacillales</taxon>
        <taxon>Paenibacillaceae</taxon>
        <taxon>Xylanibacillus</taxon>
    </lineage>
</organism>
<dbReference type="Gene3D" id="1.10.287.950">
    <property type="entry name" value="Methyl-accepting chemotaxis protein"/>
    <property type="match status" value="1"/>
</dbReference>
<evidence type="ECO:0000256" key="5">
    <source>
        <dbReference type="ARBA" id="ARBA00029447"/>
    </source>
</evidence>
<keyword evidence="7" id="KW-0812">Transmembrane</keyword>
<comment type="caution">
    <text evidence="10">The sequence shown here is derived from an EMBL/GenBank/DDBJ whole genome shotgun (WGS) entry which is preliminary data.</text>
</comment>
<evidence type="ECO:0000256" key="6">
    <source>
        <dbReference type="PROSITE-ProRule" id="PRU00284"/>
    </source>
</evidence>
<dbReference type="PROSITE" id="PS50885">
    <property type="entry name" value="HAMP"/>
    <property type="match status" value="1"/>
</dbReference>
<dbReference type="PROSITE" id="PS50111">
    <property type="entry name" value="CHEMOTAXIS_TRANSDUC_2"/>
    <property type="match status" value="1"/>
</dbReference>
<dbReference type="GO" id="GO:0007165">
    <property type="term" value="P:signal transduction"/>
    <property type="evidence" value="ECO:0007669"/>
    <property type="project" value="UniProtKB-KW"/>
</dbReference>
<dbReference type="SMART" id="SM00283">
    <property type="entry name" value="MA"/>
    <property type="match status" value="1"/>
</dbReference>
<dbReference type="Pfam" id="PF00672">
    <property type="entry name" value="HAMP"/>
    <property type="match status" value="1"/>
</dbReference>
<feature type="transmembrane region" description="Helical" evidence="7">
    <location>
        <begin position="40"/>
        <end position="60"/>
    </location>
</feature>
<dbReference type="Pfam" id="PF00015">
    <property type="entry name" value="MCPsignal"/>
    <property type="match status" value="1"/>
</dbReference>
<dbReference type="AlphaFoldDB" id="A0A8J4H2H6"/>
<dbReference type="SUPFAM" id="SSF58104">
    <property type="entry name" value="Methyl-accepting chemotaxis protein (MCP) signaling domain"/>
    <property type="match status" value="1"/>
</dbReference>
<keyword evidence="3 7" id="KW-0472">Membrane</keyword>
<accession>A0A8J4H2H6</accession>
<gene>
    <name evidence="10" type="ORF">XYCOK13_12490</name>
</gene>
<evidence type="ECO:0000256" key="2">
    <source>
        <dbReference type="ARBA" id="ARBA00022475"/>
    </source>
</evidence>
<protein>
    <recommendedName>
        <fullName evidence="12">Methyl-accepting chemotaxis protein</fullName>
    </recommendedName>
</protein>
<evidence type="ECO:0000256" key="3">
    <source>
        <dbReference type="ARBA" id="ARBA00023136"/>
    </source>
</evidence>
<evidence type="ECO:0000256" key="1">
    <source>
        <dbReference type="ARBA" id="ARBA00004236"/>
    </source>
</evidence>
<evidence type="ECO:0000313" key="11">
    <source>
        <dbReference type="Proteomes" id="UP000677918"/>
    </source>
</evidence>
<dbReference type="SMART" id="SM00304">
    <property type="entry name" value="HAMP"/>
    <property type="match status" value="1"/>
</dbReference>
<dbReference type="PANTHER" id="PTHR32089:SF112">
    <property type="entry name" value="LYSOZYME-LIKE PROTEIN-RELATED"/>
    <property type="match status" value="1"/>
</dbReference>
<comment type="subcellular location">
    <subcellularLocation>
        <location evidence="1">Cell membrane</location>
    </subcellularLocation>
</comment>
<keyword evidence="11" id="KW-1185">Reference proteome</keyword>
<keyword evidence="7" id="KW-1133">Transmembrane helix</keyword>
<dbReference type="RefSeq" id="WP_213411008.1">
    <property type="nucleotide sequence ID" value="NZ_BOVK01000015.1"/>
</dbReference>
<dbReference type="InterPro" id="IPR004089">
    <property type="entry name" value="MCPsignal_dom"/>
</dbReference>
<dbReference type="GO" id="GO:0005886">
    <property type="term" value="C:plasma membrane"/>
    <property type="evidence" value="ECO:0007669"/>
    <property type="project" value="UniProtKB-SubCell"/>
</dbReference>
<comment type="similarity">
    <text evidence="5">Belongs to the methyl-accepting chemotaxis (MCP) protein family.</text>
</comment>
<dbReference type="Proteomes" id="UP000677918">
    <property type="component" value="Unassembled WGS sequence"/>
</dbReference>
<dbReference type="InterPro" id="IPR003660">
    <property type="entry name" value="HAMP_dom"/>
</dbReference>
<sequence>MNKLRVLSFKHKLQLGFYSIVGVFSLALLIVVLASDFSLMVGIATIVVLIIASYPFISFLERALTSPINEISKVAMSVSKGDFTERVRYQSNDALGELATSFNKMMEKLKDILHESSSISKTVADTSRDIYQKNQSLRDVIDQVNVSTNELATGATAISEDVGEISTSIHDIEDKVKHYAKSTQEMNQRSEHTLALVEKGKEAVESQSAGMKQNVEATAAVSETVSQLALQAQDIQKITKTISEIAEQTNLLSLNASIEAARAGEHGLGFAVVAQEVRMLADQSTASTKEVFQLVASIEQGIAQAISNIQQNEAVVSRQNDLIRETETVFEQIVEGIRYISEEIASFAQESSWMSEAAQRISASMENISSITQQSAAGTEEVSAAMNEQIAAVQAVVEQSEQMAALATRLQRTIQVFKF</sequence>
<evidence type="ECO:0000256" key="7">
    <source>
        <dbReference type="SAM" id="Phobius"/>
    </source>
</evidence>
<evidence type="ECO:0000256" key="4">
    <source>
        <dbReference type="ARBA" id="ARBA00023224"/>
    </source>
</evidence>
<dbReference type="CDD" id="cd06225">
    <property type="entry name" value="HAMP"/>
    <property type="match status" value="1"/>
</dbReference>
<proteinExistence type="inferred from homology"/>
<keyword evidence="2" id="KW-1003">Cell membrane</keyword>
<evidence type="ECO:0000259" key="8">
    <source>
        <dbReference type="PROSITE" id="PS50111"/>
    </source>
</evidence>
<dbReference type="Gene3D" id="6.10.340.10">
    <property type="match status" value="1"/>
</dbReference>
<dbReference type="EMBL" id="BOVK01000015">
    <property type="protein sequence ID" value="GIQ68425.1"/>
    <property type="molecule type" value="Genomic_DNA"/>
</dbReference>
<feature type="transmembrane region" description="Helical" evidence="7">
    <location>
        <begin position="15"/>
        <end position="34"/>
    </location>
</feature>
<evidence type="ECO:0008006" key="12">
    <source>
        <dbReference type="Google" id="ProtNLM"/>
    </source>
</evidence>
<name>A0A8J4H2H6_9BACL</name>
<reference evidence="10" key="1">
    <citation type="submission" date="2021-04" db="EMBL/GenBank/DDBJ databases">
        <title>Draft genome sequence of Xylanibacillus composti strain K13.</title>
        <authorList>
            <person name="Uke A."/>
            <person name="Chhe C."/>
            <person name="Baramee S."/>
            <person name="Kosugi A."/>
        </authorList>
    </citation>
    <scope>NUCLEOTIDE SEQUENCE</scope>
    <source>
        <strain evidence="10">K13</strain>
    </source>
</reference>
<feature type="domain" description="HAMP" evidence="9">
    <location>
        <begin position="62"/>
        <end position="114"/>
    </location>
</feature>